<reference evidence="8" key="1">
    <citation type="submission" date="2025-08" db="UniProtKB">
        <authorList>
            <consortium name="RefSeq"/>
        </authorList>
    </citation>
    <scope>IDENTIFICATION</scope>
</reference>
<dbReference type="CDD" id="cd00077">
    <property type="entry name" value="HDc"/>
    <property type="match status" value="1"/>
</dbReference>
<dbReference type="SMART" id="SM00065">
    <property type="entry name" value="GAF"/>
    <property type="match status" value="2"/>
</dbReference>
<dbReference type="Pfam" id="PF01590">
    <property type="entry name" value="GAF"/>
    <property type="match status" value="1"/>
</dbReference>
<dbReference type="RefSeq" id="XP_014671701.1">
    <property type="nucleotide sequence ID" value="XM_014816215.1"/>
</dbReference>
<keyword evidence="2" id="KW-0140">cGMP</keyword>
<dbReference type="InterPro" id="IPR029016">
    <property type="entry name" value="GAF-like_dom_sf"/>
</dbReference>
<evidence type="ECO:0000256" key="2">
    <source>
        <dbReference type="ARBA" id="ARBA00022535"/>
    </source>
</evidence>
<organism evidence="7 8">
    <name type="scientific">Priapulus caudatus</name>
    <name type="common">Priapulid worm</name>
    <dbReference type="NCBI Taxonomy" id="37621"/>
    <lineage>
        <taxon>Eukaryota</taxon>
        <taxon>Metazoa</taxon>
        <taxon>Ecdysozoa</taxon>
        <taxon>Scalidophora</taxon>
        <taxon>Priapulida</taxon>
        <taxon>Priapulimorpha</taxon>
        <taxon>Priapulimorphida</taxon>
        <taxon>Priapulidae</taxon>
        <taxon>Priapulus</taxon>
    </lineage>
</organism>
<dbReference type="EC" id="3.1.4.-" evidence="5"/>
<dbReference type="InterPro" id="IPR023174">
    <property type="entry name" value="PDEase_CS"/>
</dbReference>
<dbReference type="PROSITE" id="PS00126">
    <property type="entry name" value="PDEASE_I_1"/>
    <property type="match status" value="1"/>
</dbReference>
<dbReference type="SMART" id="SM00471">
    <property type="entry name" value="HDc"/>
    <property type="match status" value="1"/>
</dbReference>
<proteinExistence type="inferred from homology"/>
<dbReference type="Gene3D" id="1.10.1300.10">
    <property type="entry name" value="3'5'-cyclic nucleotide phosphodiesterase, catalytic domain"/>
    <property type="match status" value="1"/>
</dbReference>
<keyword evidence="3 5" id="KW-0479">Metal-binding</keyword>
<dbReference type="InterPro" id="IPR003018">
    <property type="entry name" value="GAF"/>
</dbReference>
<evidence type="ECO:0000313" key="8">
    <source>
        <dbReference type="RefSeq" id="XP_014671701.1"/>
    </source>
</evidence>
<dbReference type="Gene3D" id="3.30.450.40">
    <property type="match status" value="2"/>
</dbReference>
<sequence length="638" mass="72391">MAGVEDQDHAAAILALCAELYDQDARKLQLKLVGYLQRHTSAQCGFLMLVAEDSNQLFCQVVGDKVLDHELRYPSHCNSFSIALHEKRPVTLQDLTTESRLEIVNMLGCDVQSMLCVPVIEPVEGRVVALACVVNKKGSNNFSTDDIKVIQTCFKYTAPVLTSTLAFQKERMLKNQTQTLLHVAKNLFTHLEDVTLLLKEIMQEARHLTQAERCSLFLLDKEQNELVAKVFDGDVAQDQTKLDEGERAEVRLPADQGIAGHVATSGELLNIRDAYSHPLFYSGVDEATGFRTRNILCIPIRDDKGVIGIAELCNKLNGAYFTKFDEEIATAFSVYCGLSIVHVTEKEYSTLSACDIPPRDRWGASFTRFPFLPRCMTRDETLMCMFDDVEDMGFLHALRIERNTLARFIIMVKKGYRDVPYHNWYHAFAVTHFCYLLYKNLPLNDYLTEMEIFALFVACMCHDLDHRGTNNSFQVQSQSILAALYSSEGSVMEQHHFAQAMCIINMQGSNIFGNLSSKEYQQVLDLMRDIILATDVSHHLLIMPELETMADEGYRGSSDKHHNLLVCLLMTACDLSDQTKSWTSTKKIAEQIYHEFFSQGDLEKAMGNKPVDMMDREKAFIPELQINFLEHIALPCYR</sequence>
<dbReference type="Pfam" id="PF13185">
    <property type="entry name" value="GAF_2"/>
    <property type="match status" value="1"/>
</dbReference>
<evidence type="ECO:0000259" key="6">
    <source>
        <dbReference type="PROSITE" id="PS51845"/>
    </source>
</evidence>
<evidence type="ECO:0000256" key="3">
    <source>
        <dbReference type="ARBA" id="ARBA00022723"/>
    </source>
</evidence>
<dbReference type="PRINTS" id="PR00387">
    <property type="entry name" value="PDIESTERASE1"/>
</dbReference>
<dbReference type="InterPro" id="IPR036971">
    <property type="entry name" value="PDEase_catalytic_dom_sf"/>
</dbReference>
<feature type="domain" description="PDEase" evidence="6">
    <location>
        <begin position="344"/>
        <end position="638"/>
    </location>
</feature>
<dbReference type="Pfam" id="PF00233">
    <property type="entry name" value="PDEase_I"/>
    <property type="match status" value="1"/>
</dbReference>
<evidence type="ECO:0000313" key="7">
    <source>
        <dbReference type="Proteomes" id="UP000695022"/>
    </source>
</evidence>
<dbReference type="InterPro" id="IPR003607">
    <property type="entry name" value="HD/PDEase_dom"/>
</dbReference>
<dbReference type="PANTHER" id="PTHR11347">
    <property type="entry name" value="CYCLIC NUCLEOTIDE PHOSPHODIESTERASE"/>
    <property type="match status" value="1"/>
</dbReference>
<evidence type="ECO:0000256" key="5">
    <source>
        <dbReference type="RuleBase" id="RU363067"/>
    </source>
</evidence>
<dbReference type="GeneID" id="106812357"/>
<accession>A0ABM1EHN0</accession>
<gene>
    <name evidence="8" type="primary">LOC106812357</name>
</gene>
<dbReference type="PROSITE" id="PS51845">
    <property type="entry name" value="PDEASE_I_2"/>
    <property type="match status" value="1"/>
</dbReference>
<dbReference type="Proteomes" id="UP000695022">
    <property type="component" value="Unplaced"/>
</dbReference>
<keyword evidence="4 5" id="KW-0378">Hydrolase</keyword>
<name>A0ABM1EHN0_PRICU</name>
<evidence type="ECO:0000256" key="1">
    <source>
        <dbReference type="ARBA" id="ARBA00007648"/>
    </source>
</evidence>
<keyword evidence="7" id="KW-1185">Reference proteome</keyword>
<protein>
    <recommendedName>
        <fullName evidence="5">Phosphodiesterase</fullName>
        <ecNumber evidence="5">3.1.4.-</ecNumber>
    </recommendedName>
</protein>
<dbReference type="SUPFAM" id="SSF109604">
    <property type="entry name" value="HD-domain/PDEase-like"/>
    <property type="match status" value="1"/>
</dbReference>
<comment type="similarity">
    <text evidence="1 5">Belongs to the cyclic nucleotide phosphodiesterase family.</text>
</comment>
<dbReference type="InterPro" id="IPR002073">
    <property type="entry name" value="PDEase_catalytic_dom"/>
</dbReference>
<dbReference type="SUPFAM" id="SSF55781">
    <property type="entry name" value="GAF domain-like"/>
    <property type="match status" value="2"/>
</dbReference>
<dbReference type="InterPro" id="IPR023088">
    <property type="entry name" value="PDEase"/>
</dbReference>
<evidence type="ECO:0000256" key="4">
    <source>
        <dbReference type="ARBA" id="ARBA00022801"/>
    </source>
</evidence>
<comment type="cofactor">
    <cofactor evidence="5">
        <name>a divalent metal cation</name>
        <dbReference type="ChEBI" id="CHEBI:60240"/>
    </cofactor>
    <text evidence="5">Binds 2 divalent metal cations per subunit. Site 1 may preferentially bind zinc ions, while site 2 has a preference for magnesium and/or manganese ions.</text>
</comment>